<name>A0ABV8NIZ1_9SPHI</name>
<protein>
    <submittedName>
        <fullName evidence="2">CBS domain-containing protein</fullName>
    </submittedName>
</protein>
<organism evidence="2 3">
    <name type="scientific">Pedobacter jamesrossensis</name>
    <dbReference type="NCBI Taxonomy" id="1908238"/>
    <lineage>
        <taxon>Bacteria</taxon>
        <taxon>Pseudomonadati</taxon>
        <taxon>Bacteroidota</taxon>
        <taxon>Sphingobacteriia</taxon>
        <taxon>Sphingobacteriales</taxon>
        <taxon>Sphingobacteriaceae</taxon>
        <taxon>Pedobacter</taxon>
    </lineage>
</organism>
<dbReference type="EMBL" id="JBHSBY010000021">
    <property type="protein sequence ID" value="MFC4195748.1"/>
    <property type="molecule type" value="Genomic_DNA"/>
</dbReference>
<keyword evidence="3" id="KW-1185">Reference proteome</keyword>
<dbReference type="InterPro" id="IPR000644">
    <property type="entry name" value="CBS_dom"/>
</dbReference>
<evidence type="ECO:0000313" key="2">
    <source>
        <dbReference type="EMBL" id="MFC4195748.1"/>
    </source>
</evidence>
<dbReference type="RefSeq" id="WP_378959062.1">
    <property type="nucleotide sequence ID" value="NZ_JBHRXC010000001.1"/>
</dbReference>
<dbReference type="SUPFAM" id="SSF54631">
    <property type="entry name" value="CBS-domain pair"/>
    <property type="match status" value="1"/>
</dbReference>
<dbReference type="Gene3D" id="3.90.1280.20">
    <property type="match status" value="1"/>
</dbReference>
<accession>A0ABV8NIZ1</accession>
<proteinExistence type="predicted"/>
<gene>
    <name evidence="2" type="ORF">ACFOUY_03445</name>
</gene>
<reference evidence="3" key="1">
    <citation type="journal article" date="2019" name="Int. J. Syst. Evol. Microbiol.">
        <title>The Global Catalogue of Microorganisms (GCM) 10K type strain sequencing project: providing services to taxonomists for standard genome sequencing and annotation.</title>
        <authorList>
            <consortium name="The Broad Institute Genomics Platform"/>
            <consortium name="The Broad Institute Genome Sequencing Center for Infectious Disease"/>
            <person name="Wu L."/>
            <person name="Ma J."/>
        </authorList>
    </citation>
    <scope>NUCLEOTIDE SEQUENCE [LARGE SCALE GENOMIC DNA]</scope>
    <source>
        <strain evidence="3">CCM 8689</strain>
    </source>
</reference>
<evidence type="ECO:0000259" key="1">
    <source>
        <dbReference type="Pfam" id="PF00571"/>
    </source>
</evidence>
<dbReference type="Pfam" id="PF00571">
    <property type="entry name" value="CBS"/>
    <property type="match status" value="1"/>
</dbReference>
<comment type="caution">
    <text evidence="2">The sequence shown here is derived from an EMBL/GenBank/DDBJ whole genome shotgun (WGS) entry which is preliminary data.</text>
</comment>
<dbReference type="Proteomes" id="UP001595792">
    <property type="component" value="Unassembled WGS sequence"/>
</dbReference>
<evidence type="ECO:0000313" key="3">
    <source>
        <dbReference type="Proteomes" id="UP001595792"/>
    </source>
</evidence>
<dbReference type="InterPro" id="IPR046342">
    <property type="entry name" value="CBS_dom_sf"/>
</dbReference>
<feature type="domain" description="CBS" evidence="1">
    <location>
        <begin position="2"/>
        <end position="49"/>
    </location>
</feature>
<sequence>MDLFTVTNESSILSIFNHFKKQNRKFAIVTDESNSVGLISMQDIMEAIFGDIPELEDYSAYFYPVSYL</sequence>